<dbReference type="InterPro" id="IPR036388">
    <property type="entry name" value="WH-like_DNA-bd_sf"/>
</dbReference>
<organism evidence="5 6">
    <name type="scientific">Pararhodobacter aggregans</name>
    <dbReference type="NCBI Taxonomy" id="404875"/>
    <lineage>
        <taxon>Bacteria</taxon>
        <taxon>Pseudomonadati</taxon>
        <taxon>Pseudomonadota</taxon>
        <taxon>Alphaproteobacteria</taxon>
        <taxon>Rhodobacterales</taxon>
        <taxon>Paracoccaceae</taxon>
        <taxon>Pararhodobacter</taxon>
    </lineage>
</organism>
<protein>
    <submittedName>
        <fullName evidence="5">MarR family transcriptional regulator</fullName>
    </submittedName>
</protein>
<evidence type="ECO:0000313" key="6">
    <source>
        <dbReference type="Proteomes" id="UP000244810"/>
    </source>
</evidence>
<feature type="domain" description="HTH marR-type" evidence="4">
    <location>
        <begin position="1"/>
        <end position="130"/>
    </location>
</feature>
<comment type="caution">
    <text evidence="5">The sequence shown here is derived from an EMBL/GenBank/DDBJ whole genome shotgun (WGS) entry which is preliminary data.</text>
</comment>
<dbReference type="PANTHER" id="PTHR42756:SF1">
    <property type="entry name" value="TRANSCRIPTIONAL REPRESSOR OF EMRAB OPERON"/>
    <property type="match status" value="1"/>
</dbReference>
<dbReference type="OrthoDB" id="511972at2"/>
<evidence type="ECO:0000256" key="1">
    <source>
        <dbReference type="ARBA" id="ARBA00023015"/>
    </source>
</evidence>
<proteinExistence type="predicted"/>
<evidence type="ECO:0000256" key="2">
    <source>
        <dbReference type="ARBA" id="ARBA00023125"/>
    </source>
</evidence>
<evidence type="ECO:0000313" key="5">
    <source>
        <dbReference type="EMBL" id="PVE45122.1"/>
    </source>
</evidence>
<dbReference type="PROSITE" id="PS50995">
    <property type="entry name" value="HTH_MARR_2"/>
    <property type="match status" value="1"/>
</dbReference>
<dbReference type="AlphaFoldDB" id="A0A2T7UK99"/>
<dbReference type="Gene3D" id="1.10.10.10">
    <property type="entry name" value="Winged helix-like DNA-binding domain superfamily/Winged helix DNA-binding domain"/>
    <property type="match status" value="1"/>
</dbReference>
<keyword evidence="6" id="KW-1185">Reference proteome</keyword>
<reference evidence="5 6" key="1">
    <citation type="journal article" date="2011" name="Syst. Appl. Microbiol.">
        <title>Defluviimonas denitrificans gen. nov., sp. nov., and Pararhodobacter aggregans gen. nov., sp. nov., non-phototrophic Rhodobacteraceae from the biofilter of a marine aquaculture.</title>
        <authorList>
            <person name="Foesel B.U."/>
            <person name="Drake H.L."/>
            <person name="Schramm A."/>
        </authorList>
    </citation>
    <scope>NUCLEOTIDE SEQUENCE [LARGE SCALE GENOMIC DNA]</scope>
    <source>
        <strain evidence="5 6">D1-19</strain>
    </source>
</reference>
<dbReference type="EMBL" id="QDDR01000018">
    <property type="protein sequence ID" value="PVE45122.1"/>
    <property type="molecule type" value="Genomic_DNA"/>
</dbReference>
<evidence type="ECO:0000256" key="3">
    <source>
        <dbReference type="ARBA" id="ARBA00023163"/>
    </source>
</evidence>
<dbReference type="Proteomes" id="UP000244810">
    <property type="component" value="Unassembled WGS sequence"/>
</dbReference>
<dbReference type="GO" id="GO:0003677">
    <property type="term" value="F:DNA binding"/>
    <property type="evidence" value="ECO:0007669"/>
    <property type="project" value="UniProtKB-KW"/>
</dbReference>
<keyword evidence="3" id="KW-0804">Transcription</keyword>
<dbReference type="SUPFAM" id="SSF46785">
    <property type="entry name" value="Winged helix' DNA-binding domain"/>
    <property type="match status" value="1"/>
</dbReference>
<dbReference type="SMART" id="SM00347">
    <property type="entry name" value="HTH_MARR"/>
    <property type="match status" value="1"/>
</dbReference>
<dbReference type="InterPro" id="IPR000835">
    <property type="entry name" value="HTH_MarR-typ"/>
</dbReference>
<dbReference type="PRINTS" id="PR00598">
    <property type="entry name" value="HTHMARR"/>
</dbReference>
<gene>
    <name evidence="5" type="ORF">DDE23_23195</name>
</gene>
<sequence>MARLIRLSARGFNRALSLRLQQHDVTFGQWIFLRILWVEDGLSQRELSQRANVTEPTTHTALKKLELQGLIRRENPDDNRRRQHTYLTEQGKALRAVLEPLAIEANEVAAEGLSATEREDFRRYLLILIRNLERDEAEASKKGLKVPPKRGWTGDV</sequence>
<name>A0A2T7UK99_9RHOB</name>
<evidence type="ECO:0000259" key="4">
    <source>
        <dbReference type="PROSITE" id="PS50995"/>
    </source>
</evidence>
<keyword evidence="1" id="KW-0805">Transcription regulation</keyword>
<dbReference type="PANTHER" id="PTHR42756">
    <property type="entry name" value="TRANSCRIPTIONAL REGULATOR, MARR"/>
    <property type="match status" value="1"/>
</dbReference>
<keyword evidence="2" id="KW-0238">DNA-binding</keyword>
<dbReference type="Pfam" id="PF12802">
    <property type="entry name" value="MarR_2"/>
    <property type="match status" value="1"/>
</dbReference>
<dbReference type="InterPro" id="IPR036390">
    <property type="entry name" value="WH_DNA-bd_sf"/>
</dbReference>
<accession>A0A2T7UK99</accession>
<dbReference type="GO" id="GO:0003700">
    <property type="term" value="F:DNA-binding transcription factor activity"/>
    <property type="evidence" value="ECO:0007669"/>
    <property type="project" value="InterPro"/>
</dbReference>